<dbReference type="KEGG" id="taa:NMY3_01550"/>
<organism evidence="1 2">
    <name type="scientific">Candidatus Nitrosocosmicus oleophilus</name>
    <dbReference type="NCBI Taxonomy" id="1353260"/>
    <lineage>
        <taxon>Archaea</taxon>
        <taxon>Nitrososphaerota</taxon>
        <taxon>Nitrososphaeria</taxon>
        <taxon>Nitrososphaerales</taxon>
        <taxon>Nitrososphaeraceae</taxon>
        <taxon>Candidatus Nitrosocosmicus</taxon>
    </lineage>
</organism>
<sequence>MIGLVGFLVTASGSLAYGQSHIPHVFDPVDPIDMKRMTSGIMSSIQYKQGVLAIPIKCTTSAEIIDSIVNMAILSSGTNSNTHTNTTKAVKELTTGQVGISDNMTGQVFDDAMNTIVCIPYMTNEMSNMGLAQDNVTNMQNGTFIP</sequence>
<dbReference type="GeneID" id="60421595"/>
<dbReference type="Proteomes" id="UP000058925">
    <property type="component" value="Chromosome"/>
</dbReference>
<reference evidence="2" key="1">
    <citation type="submission" date="2015-10" db="EMBL/GenBank/DDBJ databases">
        <title>Niche specialization of a soil ammonia-oxidizing archaeon, Candidatus Nitrosocosmicus oleophilus.</title>
        <authorList>
            <person name="Jung M.-Y."/>
            <person name="Rhee S.-K."/>
        </authorList>
    </citation>
    <scope>NUCLEOTIDE SEQUENCE [LARGE SCALE GENOMIC DNA]</scope>
    <source>
        <strain evidence="2">MY3</strain>
    </source>
</reference>
<dbReference type="RefSeq" id="WP_196818162.1">
    <property type="nucleotide sequence ID" value="NZ_CP012850.1"/>
</dbReference>
<gene>
    <name evidence="1" type="ORF">NMY3_01550</name>
</gene>
<proteinExistence type="predicted"/>
<evidence type="ECO:0000313" key="2">
    <source>
        <dbReference type="Proteomes" id="UP000058925"/>
    </source>
</evidence>
<protein>
    <submittedName>
        <fullName evidence="1">Uncharacterized protein</fullName>
    </submittedName>
</protein>
<evidence type="ECO:0000313" key="1">
    <source>
        <dbReference type="EMBL" id="ALI35753.1"/>
    </source>
</evidence>
<dbReference type="EMBL" id="CP012850">
    <property type="protein sequence ID" value="ALI35753.1"/>
    <property type="molecule type" value="Genomic_DNA"/>
</dbReference>
<dbReference type="AlphaFoldDB" id="A0A654LZK1"/>
<keyword evidence="2" id="KW-1185">Reference proteome</keyword>
<name>A0A654LZK1_9ARCH</name>
<accession>A0A654LZK1</accession>